<name>A0A9W8E8A6_9FUNG</name>
<accession>A0A9W8E8A6</accession>
<feature type="region of interest" description="Disordered" evidence="3">
    <location>
        <begin position="192"/>
        <end position="222"/>
    </location>
</feature>
<evidence type="ECO:0000256" key="2">
    <source>
        <dbReference type="ARBA" id="ARBA00022490"/>
    </source>
</evidence>
<evidence type="ECO:0008006" key="6">
    <source>
        <dbReference type="Google" id="ProtNLM"/>
    </source>
</evidence>
<evidence type="ECO:0000256" key="3">
    <source>
        <dbReference type="SAM" id="MobiDB-lite"/>
    </source>
</evidence>
<protein>
    <recommendedName>
        <fullName evidence="6">Dynactin subunit 2</fullName>
    </recommendedName>
</protein>
<dbReference type="GO" id="GO:0005737">
    <property type="term" value="C:cytoplasm"/>
    <property type="evidence" value="ECO:0007669"/>
    <property type="project" value="UniProtKB-SubCell"/>
</dbReference>
<comment type="subcellular location">
    <subcellularLocation>
        <location evidence="1">Cytoplasm</location>
    </subcellularLocation>
</comment>
<evidence type="ECO:0000313" key="4">
    <source>
        <dbReference type="EMBL" id="KAJ1966973.1"/>
    </source>
</evidence>
<dbReference type="Proteomes" id="UP001150925">
    <property type="component" value="Unassembled WGS sequence"/>
</dbReference>
<dbReference type="InterPro" id="IPR028133">
    <property type="entry name" value="Dynamitin"/>
</dbReference>
<dbReference type="OrthoDB" id="4977at2759"/>
<dbReference type="AlphaFoldDB" id="A0A9W8E8A6"/>
<proteinExistence type="predicted"/>
<evidence type="ECO:0000313" key="5">
    <source>
        <dbReference type="Proteomes" id="UP001150925"/>
    </source>
</evidence>
<keyword evidence="5" id="KW-1185">Reference proteome</keyword>
<sequence>MAATASSKYANLPDIDTQPDVYETSDNDSGLTAYSFLKPQDPEVGHEDIDTQRVSTEDALHKFQTATGDNAQDPASTRTRQHRAALYRNYLLHVLPNEGEFEVKGSGQAALRETPVQKLRRLLFETQELTSELQEQAADSDGSKSGNLLAQVTALQQELAHLSVGAEGSGESTSAIFQTPSGKMFLESVRKLKTPGNPSSDQEENSSGPSKENIEAKLPSSEVAHLGTLEKRLAELEGLVGISAHDEVQSLTQEGSVLDTLCDLEDKVRLLAQPRHLESLSRRAKMLTQEFEKLTAARASRGNQEGIDDEVLDKVNRLFDTMQRVEPLIETTPAIITRLQSLQSVHLEATLVSQTLRQCSDEQTSVGEELKVLKEISERLQTSIVENTGTIEGNVQNLDERMKSLSQRIDKLAL</sequence>
<organism evidence="4 5">
    <name type="scientific">Dispira parvispora</name>
    <dbReference type="NCBI Taxonomy" id="1520584"/>
    <lineage>
        <taxon>Eukaryota</taxon>
        <taxon>Fungi</taxon>
        <taxon>Fungi incertae sedis</taxon>
        <taxon>Zoopagomycota</taxon>
        <taxon>Kickxellomycotina</taxon>
        <taxon>Dimargaritomycetes</taxon>
        <taxon>Dimargaritales</taxon>
        <taxon>Dimargaritaceae</taxon>
        <taxon>Dispira</taxon>
    </lineage>
</organism>
<keyword evidence="2" id="KW-0963">Cytoplasm</keyword>
<feature type="compositionally biased region" description="Polar residues" evidence="3">
    <location>
        <begin position="196"/>
        <end position="210"/>
    </location>
</feature>
<dbReference type="GO" id="GO:0007017">
    <property type="term" value="P:microtubule-based process"/>
    <property type="evidence" value="ECO:0007669"/>
    <property type="project" value="InterPro"/>
</dbReference>
<dbReference type="EMBL" id="JANBPY010000416">
    <property type="protein sequence ID" value="KAJ1966973.1"/>
    <property type="molecule type" value="Genomic_DNA"/>
</dbReference>
<gene>
    <name evidence="4" type="ORF">IWQ62_002137</name>
</gene>
<dbReference type="Pfam" id="PF04912">
    <property type="entry name" value="Dynamitin"/>
    <property type="match status" value="1"/>
</dbReference>
<dbReference type="GO" id="GO:0005869">
    <property type="term" value="C:dynactin complex"/>
    <property type="evidence" value="ECO:0007669"/>
    <property type="project" value="InterPro"/>
</dbReference>
<evidence type="ECO:0000256" key="1">
    <source>
        <dbReference type="ARBA" id="ARBA00004496"/>
    </source>
</evidence>
<feature type="region of interest" description="Disordered" evidence="3">
    <location>
        <begin position="1"/>
        <end position="28"/>
    </location>
</feature>
<reference evidence="4" key="1">
    <citation type="submission" date="2022-07" db="EMBL/GenBank/DDBJ databases">
        <title>Phylogenomic reconstructions and comparative analyses of Kickxellomycotina fungi.</title>
        <authorList>
            <person name="Reynolds N.K."/>
            <person name="Stajich J.E."/>
            <person name="Barry K."/>
            <person name="Grigoriev I.V."/>
            <person name="Crous P."/>
            <person name="Smith M.E."/>
        </authorList>
    </citation>
    <scope>NUCLEOTIDE SEQUENCE</scope>
    <source>
        <strain evidence="4">RSA 1196</strain>
    </source>
</reference>
<dbReference type="PANTHER" id="PTHR15346">
    <property type="entry name" value="DYNACTIN SUBUNIT"/>
    <property type="match status" value="1"/>
</dbReference>
<comment type="caution">
    <text evidence="4">The sequence shown here is derived from an EMBL/GenBank/DDBJ whole genome shotgun (WGS) entry which is preliminary data.</text>
</comment>